<evidence type="ECO:0000256" key="14">
    <source>
        <dbReference type="RuleBase" id="RU361161"/>
    </source>
</evidence>
<evidence type="ECO:0000256" key="4">
    <source>
        <dbReference type="ARBA" id="ARBA00005336"/>
    </source>
</evidence>
<keyword evidence="6" id="KW-0964">Secreted</keyword>
<keyword evidence="12 14" id="KW-0326">Glycosidase</keyword>
<dbReference type="Gene3D" id="2.60.40.10">
    <property type="entry name" value="Immunoglobulins"/>
    <property type="match status" value="1"/>
</dbReference>
<dbReference type="SUPFAM" id="SSF52279">
    <property type="entry name" value="Beta-D-glucan exohydrolase, C-terminal domain"/>
    <property type="match status" value="1"/>
</dbReference>
<dbReference type="Pfam" id="PF01915">
    <property type="entry name" value="Glyco_hydro_3_C"/>
    <property type="match status" value="1"/>
</dbReference>
<comment type="subcellular location">
    <subcellularLocation>
        <location evidence="2">Secreted</location>
    </subcellularLocation>
</comment>
<organism evidence="18 19">
    <name type="scientific">Seiridium cardinale</name>
    <dbReference type="NCBI Taxonomy" id="138064"/>
    <lineage>
        <taxon>Eukaryota</taxon>
        <taxon>Fungi</taxon>
        <taxon>Dikarya</taxon>
        <taxon>Ascomycota</taxon>
        <taxon>Pezizomycotina</taxon>
        <taxon>Sordariomycetes</taxon>
        <taxon>Xylariomycetidae</taxon>
        <taxon>Amphisphaeriales</taxon>
        <taxon>Sporocadaceae</taxon>
        <taxon>Seiridium</taxon>
    </lineage>
</organism>
<evidence type="ECO:0000256" key="1">
    <source>
        <dbReference type="ARBA" id="ARBA00000448"/>
    </source>
</evidence>
<dbReference type="SMART" id="SM01217">
    <property type="entry name" value="Fn3_like"/>
    <property type="match status" value="1"/>
</dbReference>
<comment type="catalytic activity">
    <reaction evidence="1 14">
        <text>Hydrolysis of terminal, non-reducing beta-D-glucosyl residues with release of beta-D-glucose.</text>
        <dbReference type="EC" id="3.2.1.21"/>
    </reaction>
</comment>
<dbReference type="SUPFAM" id="SSF51445">
    <property type="entry name" value="(Trans)glycosidases"/>
    <property type="match status" value="1"/>
</dbReference>
<dbReference type="Pfam" id="PF14310">
    <property type="entry name" value="Fn3-like"/>
    <property type="match status" value="1"/>
</dbReference>
<evidence type="ECO:0000256" key="9">
    <source>
        <dbReference type="ARBA" id="ARBA00023001"/>
    </source>
</evidence>
<evidence type="ECO:0000256" key="15">
    <source>
        <dbReference type="SAM" id="MobiDB-lite"/>
    </source>
</evidence>
<dbReference type="EMBL" id="JARVKM010000044">
    <property type="protein sequence ID" value="KAK9774044.1"/>
    <property type="molecule type" value="Genomic_DNA"/>
</dbReference>
<dbReference type="InterPro" id="IPR017853">
    <property type="entry name" value="GH"/>
</dbReference>
<evidence type="ECO:0000313" key="19">
    <source>
        <dbReference type="Proteomes" id="UP001465668"/>
    </source>
</evidence>
<dbReference type="InterPro" id="IPR036881">
    <property type="entry name" value="Glyco_hydro_3_C_sf"/>
</dbReference>
<dbReference type="PANTHER" id="PTHR42715:SF5">
    <property type="entry name" value="BETA-GLUCOSIDASE M-RELATED"/>
    <property type="match status" value="1"/>
</dbReference>
<reference evidence="18 19" key="1">
    <citation type="submission" date="2024-02" db="EMBL/GenBank/DDBJ databases">
        <title>First draft genome assembly of two strains of Seiridium cardinale.</title>
        <authorList>
            <person name="Emiliani G."/>
            <person name="Scali E."/>
        </authorList>
    </citation>
    <scope>NUCLEOTIDE SEQUENCE [LARGE SCALE GENOMIC DNA]</scope>
    <source>
        <strain evidence="18 19">BM-138-000479</strain>
    </source>
</reference>
<keyword evidence="8 14" id="KW-0378">Hydrolase</keyword>
<gene>
    <name evidence="18" type="ORF">SCAR479_09158</name>
</gene>
<feature type="compositionally biased region" description="Acidic residues" evidence="15">
    <location>
        <begin position="891"/>
        <end position="900"/>
    </location>
</feature>
<evidence type="ECO:0000256" key="13">
    <source>
        <dbReference type="ARBA" id="ARBA00023326"/>
    </source>
</evidence>
<evidence type="ECO:0000256" key="11">
    <source>
        <dbReference type="ARBA" id="ARBA00023277"/>
    </source>
</evidence>
<evidence type="ECO:0000256" key="2">
    <source>
        <dbReference type="ARBA" id="ARBA00004613"/>
    </source>
</evidence>
<dbReference type="InterPro" id="IPR036962">
    <property type="entry name" value="Glyco_hydro_3_N_sf"/>
</dbReference>
<evidence type="ECO:0000256" key="7">
    <source>
        <dbReference type="ARBA" id="ARBA00022729"/>
    </source>
</evidence>
<feature type="signal peptide" evidence="16">
    <location>
        <begin position="1"/>
        <end position="23"/>
    </location>
</feature>
<comment type="pathway">
    <text evidence="3 14">Glycan metabolism; cellulose degradation.</text>
</comment>
<dbReference type="PANTHER" id="PTHR42715">
    <property type="entry name" value="BETA-GLUCOSIDASE"/>
    <property type="match status" value="1"/>
</dbReference>
<feature type="chain" id="PRO_5046420758" description="beta-glucosidase" evidence="16">
    <location>
        <begin position="24"/>
        <end position="918"/>
    </location>
</feature>
<evidence type="ECO:0000256" key="6">
    <source>
        <dbReference type="ARBA" id="ARBA00022525"/>
    </source>
</evidence>
<evidence type="ECO:0000256" key="12">
    <source>
        <dbReference type="ARBA" id="ARBA00023295"/>
    </source>
</evidence>
<evidence type="ECO:0000259" key="17">
    <source>
        <dbReference type="SMART" id="SM01217"/>
    </source>
</evidence>
<keyword evidence="7 16" id="KW-0732">Signal</keyword>
<evidence type="ECO:0000256" key="16">
    <source>
        <dbReference type="SAM" id="SignalP"/>
    </source>
</evidence>
<protein>
    <recommendedName>
        <fullName evidence="5 14">beta-glucosidase</fullName>
        <ecNumber evidence="5 14">3.2.1.21</ecNumber>
    </recommendedName>
</protein>
<dbReference type="Proteomes" id="UP001465668">
    <property type="component" value="Unassembled WGS sequence"/>
</dbReference>
<feature type="region of interest" description="Disordered" evidence="15">
    <location>
        <begin position="882"/>
        <end position="918"/>
    </location>
</feature>
<dbReference type="InterPro" id="IPR019800">
    <property type="entry name" value="Glyco_hydro_3_AS"/>
</dbReference>
<comment type="similarity">
    <text evidence="4 14">Belongs to the glycosyl hydrolase 3 family.</text>
</comment>
<dbReference type="Gene3D" id="3.40.50.1700">
    <property type="entry name" value="Glycoside hydrolase family 3 C-terminal domain"/>
    <property type="match status" value="1"/>
</dbReference>
<dbReference type="InterPro" id="IPR002772">
    <property type="entry name" value="Glyco_hydro_3_C"/>
</dbReference>
<accession>A0ABR2XJV3</accession>
<evidence type="ECO:0000313" key="18">
    <source>
        <dbReference type="EMBL" id="KAK9774044.1"/>
    </source>
</evidence>
<dbReference type="InterPro" id="IPR026891">
    <property type="entry name" value="Fn3-like"/>
</dbReference>
<dbReference type="InterPro" id="IPR050288">
    <property type="entry name" value="Cellulose_deg_GH3"/>
</dbReference>
<evidence type="ECO:0000256" key="10">
    <source>
        <dbReference type="ARBA" id="ARBA00023180"/>
    </source>
</evidence>
<keyword evidence="13 14" id="KW-0624">Polysaccharide degradation</keyword>
<feature type="domain" description="Fibronectin type III-like" evidence="17">
    <location>
        <begin position="742"/>
        <end position="810"/>
    </location>
</feature>
<keyword evidence="9" id="KW-0136">Cellulose degradation</keyword>
<sequence>MKFSATKSTRFLLWASCIFAAEAKIDVGAFTIEFGDTVQYILDNVKALDDAWSPDNLPEDKSHLDHTFFGHSPPVYPAPVGNGRSDESWATAYLQAKELVSKMTTEEKLNLTRGYRGQCTGVTGSVPRLGVKSICLNDGPMGVRGQDFVSAFPAGIHLAATWDKSLMYDYGRALGHEYRGKGINVALGPCAGPLGRIATSSRNWEGLGSDPYLAEAGMTGSANGIRDSGVIASLKHWLLNEQEYRRMPSVLGESMSSNVDERTLHEVYALPFMGAIRDGAGAVMCSYNRANNSYACQNSKLLNGVLKTELGFEGFVVSDWGAVRSGVATANAGMDMIMPTDEGFWGSKLLDAVNNRSVTNERANDMAARILAAWYHAGQDKDFPETTAVFHTNDNPSNELVREDVDVRNGHHRLIREVGSAGTVLLKNQNKALPLKKPKYVSVFGYDAVVAPTPWNSPGSFGPRKAINWIPADNVFSMSKQTTFNGTLVTAFGSGSSNPPYMVDPFTALQKRVFEDNGIIKWDFYNVDPVVYVNSDVCLIFINSYPGEGKDRAGLSDDFSDQLVLHVAKRCANTVVVIHAAGIRLVDAWADHPNVTAIINAGMPGQEAGNSIVDILYGDVNPSGRLPYTIAHKESDYGPLLDHTINSGESVWFPQSNFEEALFVDHRYFDFHGITPRYEFGYGLSYTTFDYSRLVVQSLAGSIAGLPDPEKPIVQGGHPDLWKIQVIVTADITNTGDMTGSEVAQLYLGIPVEDTPVRQLRGFERVQISPGGTRQVTFALNRRDISFWDVTAQQWRIGEGEFKVYVGTSSRDLRLEEPSAKSGLRKSFLERHKVLAKAGSIEHIHDRTLTLPAMESSRLRDEVDSQVAIDFQEANDRYPKWMPPVDKTVLEESDTDGSCDGEEKRMTRFQEIQNSSDW</sequence>
<dbReference type="InterPro" id="IPR001764">
    <property type="entry name" value="Glyco_hydro_3_N"/>
</dbReference>
<dbReference type="PRINTS" id="PR00133">
    <property type="entry name" value="GLHYDRLASE3"/>
</dbReference>
<dbReference type="PROSITE" id="PS00775">
    <property type="entry name" value="GLYCOSYL_HYDROL_F3"/>
    <property type="match status" value="1"/>
</dbReference>
<dbReference type="Pfam" id="PF00933">
    <property type="entry name" value="Glyco_hydro_3"/>
    <property type="match status" value="1"/>
</dbReference>
<proteinExistence type="inferred from homology"/>
<evidence type="ECO:0000256" key="5">
    <source>
        <dbReference type="ARBA" id="ARBA00012744"/>
    </source>
</evidence>
<comment type="caution">
    <text evidence="18">The sequence shown here is derived from an EMBL/GenBank/DDBJ whole genome shotgun (WGS) entry which is preliminary data.</text>
</comment>
<dbReference type="InterPro" id="IPR013783">
    <property type="entry name" value="Ig-like_fold"/>
</dbReference>
<evidence type="ECO:0000256" key="8">
    <source>
        <dbReference type="ARBA" id="ARBA00022801"/>
    </source>
</evidence>
<keyword evidence="10" id="KW-0325">Glycoprotein</keyword>
<dbReference type="EC" id="3.2.1.21" evidence="5 14"/>
<dbReference type="Gene3D" id="3.20.20.300">
    <property type="entry name" value="Glycoside hydrolase, family 3, N-terminal domain"/>
    <property type="match status" value="1"/>
</dbReference>
<name>A0ABR2XJV3_9PEZI</name>
<keyword evidence="11 14" id="KW-0119">Carbohydrate metabolism</keyword>
<evidence type="ECO:0000256" key="3">
    <source>
        <dbReference type="ARBA" id="ARBA00004987"/>
    </source>
</evidence>
<keyword evidence="19" id="KW-1185">Reference proteome</keyword>